<evidence type="ECO:0000256" key="2">
    <source>
        <dbReference type="ARBA" id="ARBA00022857"/>
    </source>
</evidence>
<dbReference type="Pfam" id="PF05368">
    <property type="entry name" value="NmrA"/>
    <property type="match status" value="1"/>
</dbReference>
<comment type="similarity">
    <text evidence="1">Belongs to the NmrA-type oxidoreductase family.</text>
</comment>
<dbReference type="AlphaFoldDB" id="A0A6A6T4B6"/>
<dbReference type="PANTHER" id="PTHR42748:SF14">
    <property type="entry name" value="SNOAL-LIKE DOMAIN-CONTAINING PROTEIN"/>
    <property type="match status" value="1"/>
</dbReference>
<dbReference type="EMBL" id="MU004371">
    <property type="protein sequence ID" value="KAF2654011.1"/>
    <property type="molecule type" value="Genomic_DNA"/>
</dbReference>
<dbReference type="Proteomes" id="UP000799324">
    <property type="component" value="Unassembled WGS sequence"/>
</dbReference>
<name>A0A6A6T4B6_9PLEO</name>
<dbReference type="InterPro" id="IPR051164">
    <property type="entry name" value="NmrA-like_oxidored"/>
</dbReference>
<reference evidence="4" key="1">
    <citation type="journal article" date="2020" name="Stud. Mycol.">
        <title>101 Dothideomycetes genomes: a test case for predicting lifestyles and emergence of pathogens.</title>
        <authorList>
            <person name="Haridas S."/>
            <person name="Albert R."/>
            <person name="Binder M."/>
            <person name="Bloem J."/>
            <person name="Labutti K."/>
            <person name="Salamov A."/>
            <person name="Andreopoulos B."/>
            <person name="Baker S."/>
            <person name="Barry K."/>
            <person name="Bills G."/>
            <person name="Bluhm B."/>
            <person name="Cannon C."/>
            <person name="Castanera R."/>
            <person name="Culley D."/>
            <person name="Daum C."/>
            <person name="Ezra D."/>
            <person name="Gonzalez J."/>
            <person name="Henrissat B."/>
            <person name="Kuo A."/>
            <person name="Liang C."/>
            <person name="Lipzen A."/>
            <person name="Lutzoni F."/>
            <person name="Magnuson J."/>
            <person name="Mondo S."/>
            <person name="Nolan M."/>
            <person name="Ohm R."/>
            <person name="Pangilinan J."/>
            <person name="Park H.-J."/>
            <person name="Ramirez L."/>
            <person name="Alfaro M."/>
            <person name="Sun H."/>
            <person name="Tritt A."/>
            <person name="Yoshinaga Y."/>
            <person name="Zwiers L.-H."/>
            <person name="Turgeon B."/>
            <person name="Goodwin S."/>
            <person name="Spatafora J."/>
            <person name="Crous P."/>
            <person name="Grigoriev I."/>
        </authorList>
    </citation>
    <scope>NUCLEOTIDE SEQUENCE</scope>
    <source>
        <strain evidence="4">CBS 122681</strain>
    </source>
</reference>
<dbReference type="Gene3D" id="3.40.50.720">
    <property type="entry name" value="NAD(P)-binding Rossmann-like Domain"/>
    <property type="match status" value="1"/>
</dbReference>
<evidence type="ECO:0000313" key="5">
    <source>
        <dbReference type="Proteomes" id="UP000799324"/>
    </source>
</evidence>
<evidence type="ECO:0000313" key="4">
    <source>
        <dbReference type="EMBL" id="KAF2654011.1"/>
    </source>
</evidence>
<keyword evidence="2" id="KW-0521">NADP</keyword>
<dbReference type="SUPFAM" id="SSF51735">
    <property type="entry name" value="NAD(P)-binding Rossmann-fold domains"/>
    <property type="match status" value="1"/>
</dbReference>
<accession>A0A6A6T4B6</accession>
<protein>
    <submittedName>
        <fullName evidence="4">NAD(P)-binding protein</fullName>
    </submittedName>
</protein>
<sequence length="340" mass="37965">MSQQTVLLIGGSGAQGFPIVEALSRDSRYAVRVLTRNAHSDAAKELLALANVTLAVGEATNEADLRKAFLGVDLAFVNLNSNVLGIPGEIFWGMRIYDIALESGVKHYVWSALEDVLRLSGYDEACRVGHYEGKSRITEWMKSKAQTPMKWSVLTTGPYIEMLHELLRPTKEDGTAVFRYPLEDGAIPFVHLDDIGNAAKWLFDHPEEATGLNLKTAVEHASGDIIAKAFMAVTGQPARYEVISKDEWFADRLPVPSDFKMGQESSWNSPEDPALLTYRYSFGNWWNLYQRSAGNAGLIKADYQLLDRILPDRVKSVKDWMEKVSYDGEPRAVLKNYSGK</sequence>
<dbReference type="GO" id="GO:0005634">
    <property type="term" value="C:nucleus"/>
    <property type="evidence" value="ECO:0007669"/>
    <property type="project" value="TreeGrafter"/>
</dbReference>
<evidence type="ECO:0000259" key="3">
    <source>
        <dbReference type="Pfam" id="PF05368"/>
    </source>
</evidence>
<gene>
    <name evidence="4" type="ORF">K491DRAFT_680050</name>
</gene>
<keyword evidence="5" id="KW-1185">Reference proteome</keyword>
<dbReference type="Gene3D" id="3.90.25.10">
    <property type="entry name" value="UDP-galactose 4-epimerase, domain 1"/>
    <property type="match status" value="1"/>
</dbReference>
<evidence type="ECO:0000256" key="1">
    <source>
        <dbReference type="ARBA" id="ARBA00006328"/>
    </source>
</evidence>
<feature type="domain" description="NmrA-like" evidence="3">
    <location>
        <begin position="3"/>
        <end position="256"/>
    </location>
</feature>
<proteinExistence type="inferred from homology"/>
<dbReference type="PANTHER" id="PTHR42748">
    <property type="entry name" value="NITROGEN METABOLITE REPRESSION PROTEIN NMRA FAMILY MEMBER"/>
    <property type="match status" value="1"/>
</dbReference>
<organism evidence="4 5">
    <name type="scientific">Lophiostoma macrostomum CBS 122681</name>
    <dbReference type="NCBI Taxonomy" id="1314788"/>
    <lineage>
        <taxon>Eukaryota</taxon>
        <taxon>Fungi</taxon>
        <taxon>Dikarya</taxon>
        <taxon>Ascomycota</taxon>
        <taxon>Pezizomycotina</taxon>
        <taxon>Dothideomycetes</taxon>
        <taxon>Pleosporomycetidae</taxon>
        <taxon>Pleosporales</taxon>
        <taxon>Lophiostomataceae</taxon>
        <taxon>Lophiostoma</taxon>
    </lineage>
</organism>
<dbReference type="InterPro" id="IPR036291">
    <property type="entry name" value="NAD(P)-bd_dom_sf"/>
</dbReference>
<dbReference type="InterPro" id="IPR008030">
    <property type="entry name" value="NmrA-like"/>
</dbReference>
<dbReference type="OrthoDB" id="300709at2759"/>